<proteinExistence type="predicted"/>
<reference evidence="1" key="1">
    <citation type="journal article" date="2018" name="DNA Res.">
        <title>Multiple hybrid de novo genome assembly of finger millet, an orphan allotetraploid crop.</title>
        <authorList>
            <person name="Hatakeyama M."/>
            <person name="Aluri S."/>
            <person name="Balachadran M.T."/>
            <person name="Sivarajan S.R."/>
            <person name="Patrignani A."/>
            <person name="Gruter S."/>
            <person name="Poveda L."/>
            <person name="Shimizu-Inatsugi R."/>
            <person name="Baeten J."/>
            <person name="Francoijs K.J."/>
            <person name="Nataraja K.N."/>
            <person name="Reddy Y.A.N."/>
            <person name="Phadnis S."/>
            <person name="Ravikumar R.L."/>
            <person name="Schlapbach R."/>
            <person name="Sreeman S.M."/>
            <person name="Shimizu K.K."/>
        </authorList>
    </citation>
    <scope>NUCLEOTIDE SEQUENCE</scope>
</reference>
<dbReference type="EMBL" id="BQKI01000010">
    <property type="protein sequence ID" value="GJN03267.1"/>
    <property type="molecule type" value="Genomic_DNA"/>
</dbReference>
<dbReference type="Proteomes" id="UP001054889">
    <property type="component" value="Unassembled WGS sequence"/>
</dbReference>
<dbReference type="InterPro" id="IPR032675">
    <property type="entry name" value="LRR_dom_sf"/>
</dbReference>
<evidence type="ECO:0000313" key="2">
    <source>
        <dbReference type="Proteomes" id="UP001054889"/>
    </source>
</evidence>
<accession>A0AAV5CZ95</accession>
<sequence>MAPPCMLRDVDLSSNALNGTLPQAFLASCGELRFLNMSRNSLTGGGFPFPLSLSTRCWVAELLLDRLPGHSAP</sequence>
<dbReference type="AlphaFoldDB" id="A0AAV5CZ95"/>
<dbReference type="SUPFAM" id="SSF52047">
    <property type="entry name" value="RNI-like"/>
    <property type="match status" value="1"/>
</dbReference>
<name>A0AAV5CZ95_ELECO</name>
<gene>
    <name evidence="1" type="primary">ga20694</name>
    <name evidence="1" type="ORF">PR202_ga20694</name>
</gene>
<dbReference type="InterPro" id="IPR001611">
    <property type="entry name" value="Leu-rich_rpt"/>
</dbReference>
<reference evidence="1" key="2">
    <citation type="submission" date="2021-12" db="EMBL/GenBank/DDBJ databases">
        <title>Resequencing data analysis of finger millet.</title>
        <authorList>
            <person name="Hatakeyama M."/>
            <person name="Aluri S."/>
            <person name="Balachadran M.T."/>
            <person name="Sivarajan S.R."/>
            <person name="Poveda L."/>
            <person name="Shimizu-Inatsugi R."/>
            <person name="Schlapbach R."/>
            <person name="Sreeman S.M."/>
            <person name="Shimizu K.K."/>
        </authorList>
    </citation>
    <scope>NUCLEOTIDE SEQUENCE</scope>
</reference>
<keyword evidence="2" id="KW-1185">Reference proteome</keyword>
<organism evidence="1 2">
    <name type="scientific">Eleusine coracana subsp. coracana</name>
    <dbReference type="NCBI Taxonomy" id="191504"/>
    <lineage>
        <taxon>Eukaryota</taxon>
        <taxon>Viridiplantae</taxon>
        <taxon>Streptophyta</taxon>
        <taxon>Embryophyta</taxon>
        <taxon>Tracheophyta</taxon>
        <taxon>Spermatophyta</taxon>
        <taxon>Magnoliopsida</taxon>
        <taxon>Liliopsida</taxon>
        <taxon>Poales</taxon>
        <taxon>Poaceae</taxon>
        <taxon>PACMAD clade</taxon>
        <taxon>Chloridoideae</taxon>
        <taxon>Cynodonteae</taxon>
        <taxon>Eleusininae</taxon>
        <taxon>Eleusine</taxon>
    </lineage>
</organism>
<dbReference type="Gene3D" id="3.80.10.10">
    <property type="entry name" value="Ribonuclease Inhibitor"/>
    <property type="match status" value="1"/>
</dbReference>
<dbReference type="Pfam" id="PF00560">
    <property type="entry name" value="LRR_1"/>
    <property type="match status" value="2"/>
</dbReference>
<comment type="caution">
    <text evidence="1">The sequence shown here is derived from an EMBL/GenBank/DDBJ whole genome shotgun (WGS) entry which is preliminary data.</text>
</comment>
<evidence type="ECO:0000313" key="1">
    <source>
        <dbReference type="EMBL" id="GJN03267.1"/>
    </source>
</evidence>
<protein>
    <submittedName>
        <fullName evidence="1">Uncharacterized protein</fullName>
    </submittedName>
</protein>